<accession>A0A0A8XYH2</accession>
<dbReference type="AlphaFoldDB" id="A0A0A8XYH2"/>
<reference evidence="1" key="1">
    <citation type="submission" date="2014-09" db="EMBL/GenBank/DDBJ databases">
        <authorList>
            <person name="Magalhaes I.L.F."/>
            <person name="Oliveira U."/>
            <person name="Santos F.R."/>
            <person name="Vidigal T.H.D.A."/>
            <person name="Brescovit A.D."/>
            <person name="Santos A.J."/>
        </authorList>
    </citation>
    <scope>NUCLEOTIDE SEQUENCE</scope>
    <source>
        <tissue evidence="1">Shoot tissue taken approximately 20 cm above the soil surface</tissue>
    </source>
</reference>
<name>A0A0A8XYH2_ARUDO</name>
<organism evidence="1">
    <name type="scientific">Arundo donax</name>
    <name type="common">Giant reed</name>
    <name type="synonym">Donax arundinaceus</name>
    <dbReference type="NCBI Taxonomy" id="35708"/>
    <lineage>
        <taxon>Eukaryota</taxon>
        <taxon>Viridiplantae</taxon>
        <taxon>Streptophyta</taxon>
        <taxon>Embryophyta</taxon>
        <taxon>Tracheophyta</taxon>
        <taxon>Spermatophyta</taxon>
        <taxon>Magnoliopsida</taxon>
        <taxon>Liliopsida</taxon>
        <taxon>Poales</taxon>
        <taxon>Poaceae</taxon>
        <taxon>PACMAD clade</taxon>
        <taxon>Arundinoideae</taxon>
        <taxon>Arundineae</taxon>
        <taxon>Arundo</taxon>
    </lineage>
</organism>
<sequence length="132" mass="13756">MFEALSALIAEETHLRTIAAAVLAAPPVPPQHAPNGSLDSKKLIPCGHCQKKGHSKVRCFKKHPHLLAELRVERAASHRGTAAISFVDHPPSAPSVAPPSTTPAAPQSSAPVTFFTLFSAYMSGASLASTSA</sequence>
<dbReference type="EMBL" id="GBRH01278974">
    <property type="protein sequence ID" value="JAD18921.1"/>
    <property type="molecule type" value="Transcribed_RNA"/>
</dbReference>
<proteinExistence type="predicted"/>
<reference evidence="1" key="2">
    <citation type="journal article" date="2015" name="Data Brief">
        <title>Shoot transcriptome of the giant reed, Arundo donax.</title>
        <authorList>
            <person name="Barrero R.A."/>
            <person name="Guerrero F.D."/>
            <person name="Moolhuijzen P."/>
            <person name="Goolsby J.A."/>
            <person name="Tidwell J."/>
            <person name="Bellgard S.E."/>
            <person name="Bellgard M.I."/>
        </authorList>
    </citation>
    <scope>NUCLEOTIDE SEQUENCE</scope>
    <source>
        <tissue evidence="1">Shoot tissue taken approximately 20 cm above the soil surface</tissue>
    </source>
</reference>
<evidence type="ECO:0000313" key="1">
    <source>
        <dbReference type="EMBL" id="JAD18921.1"/>
    </source>
</evidence>
<protein>
    <submittedName>
        <fullName evidence="1">Uncharacterized protein</fullName>
    </submittedName>
</protein>